<dbReference type="Proteomes" id="UP000006694">
    <property type="component" value="Chromosome"/>
</dbReference>
<dbReference type="KEGG" id="fjo:Fjoh_0309"/>
<dbReference type="InterPro" id="IPR001173">
    <property type="entry name" value="Glyco_trans_2-like"/>
</dbReference>
<dbReference type="InterPro" id="IPR029044">
    <property type="entry name" value="Nucleotide-diphossugar_trans"/>
</dbReference>
<organism evidence="6 7">
    <name type="scientific">Flavobacterium johnsoniae (strain ATCC 17061 / DSM 2064 / JCM 8514 / BCRC 14874 / CCUG 350202 / NBRC 14942 / NCIMB 11054 / UW101)</name>
    <name type="common">Cytophaga johnsonae</name>
    <dbReference type="NCBI Taxonomy" id="376686"/>
    <lineage>
        <taxon>Bacteria</taxon>
        <taxon>Pseudomonadati</taxon>
        <taxon>Bacteroidota</taxon>
        <taxon>Flavobacteriia</taxon>
        <taxon>Flavobacteriales</taxon>
        <taxon>Flavobacteriaceae</taxon>
        <taxon>Flavobacterium</taxon>
    </lineage>
</organism>
<dbReference type="GeneID" id="31763175"/>
<dbReference type="SUPFAM" id="SSF53448">
    <property type="entry name" value="Nucleotide-diphospho-sugar transferases"/>
    <property type="match status" value="1"/>
</dbReference>
<sequence>MKISIIYTFRNRDSRRVKNSLDSLAKQTKQNFDVIFIDYGSDEDTALEIKNLLKKYDFASYIYLNTNKQPWNKCKALNFAIKQIKSKYCFIADADIIFHSKFTLELERLTEPNKAVYFQVGFLSEEESSKNIPFEEYKIKFLTNNEATGMTLFPVENLYSINGFDEFFHFWGAEDTDIHNRLKNAGCEIEYYDQELLLLHQWHKNFRSRETKELGKELQLSGIVEINHQHLIYNLENKITKVNDENWGNLADEKEFNELVASSPLVLPDKKSSIDHFLYYELPNSKNKVLSVQIKENKSEMKNKLKRILGKKIIEHYTLKEINDLFLLHIVSFYHNFPYSYKISEDLKSITFKIKK</sequence>
<evidence type="ECO:0000256" key="3">
    <source>
        <dbReference type="ARBA" id="ARBA00022679"/>
    </source>
</evidence>
<dbReference type="InterPro" id="IPR027791">
    <property type="entry name" value="Galactosyl_T_C"/>
</dbReference>
<dbReference type="Pfam" id="PF00535">
    <property type="entry name" value="Glycos_transf_2"/>
    <property type="match status" value="1"/>
</dbReference>
<reference evidence="6 7" key="1">
    <citation type="journal article" date="2009" name="Appl. Environ. Microbiol.">
        <title>Novel features of the polysaccharide-digesting gliding bacterium Flavobacterium johnsoniae as revealed by genome sequence analysis.</title>
        <authorList>
            <person name="McBride M.J."/>
            <person name="Xie G."/>
            <person name="Martens E.C."/>
            <person name="Lapidus A."/>
            <person name="Henrissat B."/>
            <person name="Rhodes R.G."/>
            <person name="Goltsman E."/>
            <person name="Wang W."/>
            <person name="Xu J."/>
            <person name="Hunnicutt D.W."/>
            <person name="Staroscik A.M."/>
            <person name="Hoover T.R."/>
            <person name="Cheng Y.Q."/>
            <person name="Stein J.L."/>
        </authorList>
    </citation>
    <scope>NUCLEOTIDE SEQUENCE [LARGE SCALE GENOMIC DNA]</scope>
    <source>
        <strain evidence="7">ATCC 17061 / DSM 2064 / JCM 8514 / BCRC 14874 / CCUG 350202 / NBRC 14942 / NCIMB 11054 / UW101</strain>
    </source>
</reference>
<dbReference type="EMBL" id="CP000685">
    <property type="protein sequence ID" value="ABQ03345.1"/>
    <property type="molecule type" value="Genomic_DNA"/>
</dbReference>
<proteinExistence type="inferred from homology"/>
<keyword evidence="3" id="KW-0808">Transferase</keyword>
<dbReference type="eggNOG" id="COG1216">
    <property type="taxonomic scope" value="Bacteria"/>
</dbReference>
<feature type="domain" description="Glycosyltransferase 2-like" evidence="4">
    <location>
        <begin position="4"/>
        <end position="133"/>
    </location>
</feature>
<dbReference type="STRING" id="376686.Fjoh_0309"/>
<dbReference type="HOGENOM" id="CLU_065775_0_0_10"/>
<dbReference type="PANTHER" id="PTHR43179:SF12">
    <property type="entry name" value="GALACTOFURANOSYLTRANSFERASE GLFT2"/>
    <property type="match status" value="1"/>
</dbReference>
<evidence type="ECO:0000259" key="4">
    <source>
        <dbReference type="Pfam" id="PF00535"/>
    </source>
</evidence>
<dbReference type="RefSeq" id="WP_012022415.1">
    <property type="nucleotide sequence ID" value="NC_009441.1"/>
</dbReference>
<evidence type="ECO:0000313" key="7">
    <source>
        <dbReference type="Proteomes" id="UP000006694"/>
    </source>
</evidence>
<dbReference type="PANTHER" id="PTHR43179">
    <property type="entry name" value="RHAMNOSYLTRANSFERASE WBBL"/>
    <property type="match status" value="1"/>
</dbReference>
<feature type="domain" description="Galactosyltransferase C-terminal" evidence="5">
    <location>
        <begin position="134"/>
        <end position="194"/>
    </location>
</feature>
<keyword evidence="7" id="KW-1185">Reference proteome</keyword>
<evidence type="ECO:0000256" key="2">
    <source>
        <dbReference type="ARBA" id="ARBA00022676"/>
    </source>
</evidence>
<dbReference type="GO" id="GO:0016757">
    <property type="term" value="F:glycosyltransferase activity"/>
    <property type="evidence" value="ECO:0007669"/>
    <property type="project" value="UniProtKB-KW"/>
</dbReference>
<dbReference type="Gene3D" id="3.90.550.10">
    <property type="entry name" value="Spore Coat Polysaccharide Biosynthesis Protein SpsA, Chain A"/>
    <property type="match status" value="1"/>
</dbReference>
<dbReference type="Pfam" id="PF02709">
    <property type="entry name" value="Glyco_transf_7C"/>
    <property type="match status" value="1"/>
</dbReference>
<keyword evidence="2" id="KW-0328">Glycosyltransferase</keyword>
<protein>
    <submittedName>
        <fullName evidence="6">Candidate beta-glycosyltransferase Glycosyltransferase family 2</fullName>
    </submittedName>
</protein>
<name>A5FN78_FLAJ1</name>
<gene>
    <name evidence="6" type="ordered locus">Fjoh_0309</name>
</gene>
<evidence type="ECO:0000259" key="5">
    <source>
        <dbReference type="Pfam" id="PF02709"/>
    </source>
</evidence>
<dbReference type="AlphaFoldDB" id="A5FN78"/>
<dbReference type="OrthoDB" id="6717394at2"/>
<comment type="similarity">
    <text evidence="1">Belongs to the glycosyltransferase 2 family.</text>
</comment>
<evidence type="ECO:0000256" key="1">
    <source>
        <dbReference type="ARBA" id="ARBA00006739"/>
    </source>
</evidence>
<accession>A5FN78</accession>
<evidence type="ECO:0000313" key="6">
    <source>
        <dbReference type="EMBL" id="ABQ03345.1"/>
    </source>
</evidence>